<dbReference type="Proteomes" id="UP000886602">
    <property type="component" value="Unassembled WGS sequence"/>
</dbReference>
<accession>A0A9D7I9W1</accession>
<comment type="caution">
    <text evidence="1">The sequence shown here is derived from an EMBL/GenBank/DDBJ whole genome shotgun (WGS) entry which is preliminary data.</text>
</comment>
<gene>
    <name evidence="1" type="ORF">IPJ48_16585</name>
</gene>
<proteinExistence type="predicted"/>
<name>A0A9D7I9W1_9RHOO</name>
<evidence type="ECO:0000313" key="1">
    <source>
        <dbReference type="EMBL" id="MBK7424562.1"/>
    </source>
</evidence>
<sequence length="203" mass="22505">MRDFSDAPTPLAIARPRGARLIEARSPKLGRLVQHYDQASFQQWLRLEADPSVSTFCERPARIGPAPTSRLISYWVSRQSAQEFVLLIAGEMPADLPHEHDGKPLRVVTSPELSAASIWIDNWQRMLPVINCSASSVEPALKKSIVAFSNLPIPLLAIEREFAKAQPMLVRAAVFDLLRTGALLAPSLHTQRLSLQTILEPAQ</sequence>
<evidence type="ECO:0000313" key="2">
    <source>
        <dbReference type="Proteomes" id="UP000886602"/>
    </source>
</evidence>
<dbReference type="AlphaFoldDB" id="A0A9D7I9W1"/>
<reference evidence="1" key="1">
    <citation type="submission" date="2020-10" db="EMBL/GenBank/DDBJ databases">
        <title>Connecting structure to function with the recovery of over 1000 high-quality activated sludge metagenome-assembled genomes encoding full-length rRNA genes using long-read sequencing.</title>
        <authorList>
            <person name="Singleton C.M."/>
            <person name="Petriglieri F."/>
            <person name="Kristensen J.M."/>
            <person name="Kirkegaard R.H."/>
            <person name="Michaelsen T.Y."/>
            <person name="Andersen M.H."/>
            <person name="Karst S.M."/>
            <person name="Dueholm M.S."/>
            <person name="Nielsen P.H."/>
            <person name="Albertsen M."/>
        </authorList>
    </citation>
    <scope>NUCLEOTIDE SEQUENCE</scope>
    <source>
        <strain evidence="1">EsbW_18-Q3-R4-48_MAXAC.044</strain>
    </source>
</reference>
<dbReference type="EMBL" id="JADJNC010000035">
    <property type="protein sequence ID" value="MBK7424562.1"/>
    <property type="molecule type" value="Genomic_DNA"/>
</dbReference>
<protein>
    <submittedName>
        <fullName evidence="1">Uncharacterized protein</fullName>
    </submittedName>
</protein>
<organism evidence="1 2">
    <name type="scientific">Candidatus Propionivibrio dominans</name>
    <dbReference type="NCBI Taxonomy" id="2954373"/>
    <lineage>
        <taxon>Bacteria</taxon>
        <taxon>Pseudomonadati</taxon>
        <taxon>Pseudomonadota</taxon>
        <taxon>Betaproteobacteria</taxon>
        <taxon>Rhodocyclales</taxon>
        <taxon>Rhodocyclaceae</taxon>
        <taxon>Propionivibrio</taxon>
    </lineage>
</organism>